<accession>A0A917CTM2</accession>
<gene>
    <name evidence="8" type="ORF">GCM10010912_47700</name>
</gene>
<dbReference type="SUPFAM" id="SSF55073">
    <property type="entry name" value="Nucleotide cyclase"/>
    <property type="match status" value="1"/>
</dbReference>
<evidence type="ECO:0000259" key="7">
    <source>
        <dbReference type="PROSITE" id="PS50887"/>
    </source>
</evidence>
<dbReference type="EMBL" id="BMKR01000025">
    <property type="protein sequence ID" value="GGF97431.1"/>
    <property type="molecule type" value="Genomic_DNA"/>
</dbReference>
<evidence type="ECO:0000259" key="6">
    <source>
        <dbReference type="PROSITE" id="PS50885"/>
    </source>
</evidence>
<dbReference type="InterPro" id="IPR029787">
    <property type="entry name" value="Nucleotide_cyclase"/>
</dbReference>
<evidence type="ECO:0000313" key="8">
    <source>
        <dbReference type="EMBL" id="GGF97431.1"/>
    </source>
</evidence>
<dbReference type="Pfam" id="PF00990">
    <property type="entry name" value="GGDEF"/>
    <property type="match status" value="1"/>
</dbReference>
<evidence type="ECO:0000256" key="1">
    <source>
        <dbReference type="ARBA" id="ARBA00004236"/>
    </source>
</evidence>
<dbReference type="SUPFAM" id="SSF141868">
    <property type="entry name" value="EAL domain-like"/>
    <property type="match status" value="1"/>
</dbReference>
<sequence>MKLRKKIIIFVTLIAIFGLGVTYLLLHFILLNRFEHLDEAALYNKLKTVLYSYEEDLQTISSHLLNYSTDEEVYQLADTATQLIQVEDPSATAIFDSSTYKNNHFDVLGLLNKSGQPVYAGLYDSLARTVTAPTPELLALYSRIKSLPPVPDQRNARSGVVLLKDRPMLITVTSIVDTARNKPASGTAIAGRWLDRQELTRIGQGTALGLWIEPVSPALLNLIPDDGSWSTSVTREGMSVQTMVNDLFGEPGIVITLEQPRQIYESGLASIIRYRLFYFVSILLMCIFTLIFVNRYILGRISTLVRSIRSVGSSQDLSIRINSSGTDEFSDVEHEFNRMLASLEHAQKKLGQQALLDPLTQLPNRSLFFARLNEVITSARASREQIGLLFIDLDHFETVNDTLGHDFGDAMLQETARRLQQTVGPHDVVSRLGGDEFTILLSGVSADTEHFAAELTRIQEALAAPHPIHGHLLYNTASIGVSFYPQNGEDANALVKQADLAMLQVKENGRNNVMLYSEELEESVRRKKVLVQQLLSAASNEEFEVYYQPILSSHTLQVSKVEALLRWTSPTYGRIPPSEFIPLAETSGSILGIGRWALRQVCSDLRHFRAEGLALSAAVNISAIQLMQPGLLETLQELLHEFDLPPASLELEITESILVSGDTIAQSLQALRSAGFRILLDDFGTGFTSLSYLQRFPVDIIKIDRSFIAEITPEHQDERVIHAIIELAHNLGLQVVSEGIELQEQFDILRRLGSDELQGYFISRPVPSSEINEDKIIGKFKGI</sequence>
<dbReference type="InterPro" id="IPR000160">
    <property type="entry name" value="GGDEF_dom"/>
</dbReference>
<evidence type="ECO:0000256" key="2">
    <source>
        <dbReference type="ARBA" id="ARBA00022475"/>
    </source>
</evidence>
<evidence type="ECO:0000256" key="4">
    <source>
        <dbReference type="SAM" id="Phobius"/>
    </source>
</evidence>
<dbReference type="InterPro" id="IPR001633">
    <property type="entry name" value="EAL_dom"/>
</dbReference>
<dbReference type="SMART" id="SM00267">
    <property type="entry name" value="GGDEF"/>
    <property type="match status" value="1"/>
</dbReference>
<organism evidence="8 9">
    <name type="scientific">Paenibacillus albidus</name>
    <dbReference type="NCBI Taxonomy" id="2041023"/>
    <lineage>
        <taxon>Bacteria</taxon>
        <taxon>Bacillati</taxon>
        <taxon>Bacillota</taxon>
        <taxon>Bacilli</taxon>
        <taxon>Bacillales</taxon>
        <taxon>Paenibacillaceae</taxon>
        <taxon>Paenibacillus</taxon>
    </lineage>
</organism>
<dbReference type="Gene3D" id="3.20.20.450">
    <property type="entry name" value="EAL domain"/>
    <property type="match status" value="1"/>
</dbReference>
<dbReference type="PROSITE" id="PS50883">
    <property type="entry name" value="EAL"/>
    <property type="match status" value="1"/>
</dbReference>
<dbReference type="Pfam" id="PF00563">
    <property type="entry name" value="EAL"/>
    <property type="match status" value="1"/>
</dbReference>
<feature type="transmembrane region" description="Helical" evidence="4">
    <location>
        <begin position="276"/>
        <end position="298"/>
    </location>
</feature>
<name>A0A917CTM2_9BACL</name>
<keyword evidence="3 4" id="KW-0472">Membrane</keyword>
<dbReference type="SMART" id="SM00052">
    <property type="entry name" value="EAL"/>
    <property type="match status" value="1"/>
</dbReference>
<dbReference type="PANTHER" id="PTHR44757">
    <property type="entry name" value="DIGUANYLATE CYCLASE DGCP"/>
    <property type="match status" value="1"/>
</dbReference>
<dbReference type="Gene3D" id="3.30.70.270">
    <property type="match status" value="1"/>
</dbReference>
<dbReference type="GO" id="GO:0007165">
    <property type="term" value="P:signal transduction"/>
    <property type="evidence" value="ECO:0007669"/>
    <property type="project" value="InterPro"/>
</dbReference>
<dbReference type="Pfam" id="PF00672">
    <property type="entry name" value="HAMP"/>
    <property type="match status" value="1"/>
</dbReference>
<comment type="subcellular location">
    <subcellularLocation>
        <location evidence="1">Cell membrane</location>
    </subcellularLocation>
</comment>
<evidence type="ECO:0000259" key="5">
    <source>
        <dbReference type="PROSITE" id="PS50883"/>
    </source>
</evidence>
<keyword evidence="4" id="KW-0812">Transmembrane</keyword>
<dbReference type="Proteomes" id="UP000637643">
    <property type="component" value="Unassembled WGS sequence"/>
</dbReference>
<dbReference type="PANTHER" id="PTHR44757:SF2">
    <property type="entry name" value="BIOFILM ARCHITECTURE MAINTENANCE PROTEIN MBAA"/>
    <property type="match status" value="1"/>
</dbReference>
<dbReference type="GO" id="GO:0005886">
    <property type="term" value="C:plasma membrane"/>
    <property type="evidence" value="ECO:0007669"/>
    <property type="project" value="UniProtKB-SubCell"/>
</dbReference>
<keyword evidence="9" id="KW-1185">Reference proteome</keyword>
<dbReference type="InterPro" id="IPR007892">
    <property type="entry name" value="CHASE4"/>
</dbReference>
<dbReference type="Gene3D" id="6.10.340.10">
    <property type="match status" value="1"/>
</dbReference>
<reference evidence="8" key="1">
    <citation type="journal article" date="2014" name="Int. J. Syst. Evol. Microbiol.">
        <title>Complete genome sequence of Corynebacterium casei LMG S-19264T (=DSM 44701T), isolated from a smear-ripened cheese.</title>
        <authorList>
            <consortium name="US DOE Joint Genome Institute (JGI-PGF)"/>
            <person name="Walter F."/>
            <person name="Albersmeier A."/>
            <person name="Kalinowski J."/>
            <person name="Ruckert C."/>
        </authorList>
    </citation>
    <scope>NUCLEOTIDE SEQUENCE</scope>
    <source>
        <strain evidence="8">CGMCC 1.16134</strain>
    </source>
</reference>
<evidence type="ECO:0008006" key="10">
    <source>
        <dbReference type="Google" id="ProtNLM"/>
    </source>
</evidence>
<dbReference type="SMART" id="SM00304">
    <property type="entry name" value="HAMP"/>
    <property type="match status" value="1"/>
</dbReference>
<dbReference type="InterPro" id="IPR035919">
    <property type="entry name" value="EAL_sf"/>
</dbReference>
<dbReference type="PROSITE" id="PS50885">
    <property type="entry name" value="HAMP"/>
    <property type="match status" value="1"/>
</dbReference>
<keyword evidence="4" id="KW-1133">Transmembrane helix</keyword>
<evidence type="ECO:0000313" key="9">
    <source>
        <dbReference type="Proteomes" id="UP000637643"/>
    </source>
</evidence>
<protein>
    <recommendedName>
        <fullName evidence="10">EAL domain-containing protein</fullName>
    </recommendedName>
</protein>
<feature type="transmembrane region" description="Helical" evidence="4">
    <location>
        <begin position="7"/>
        <end position="30"/>
    </location>
</feature>
<dbReference type="AlphaFoldDB" id="A0A917CTM2"/>
<feature type="domain" description="HAMP" evidence="6">
    <location>
        <begin position="295"/>
        <end position="348"/>
    </location>
</feature>
<proteinExistence type="predicted"/>
<dbReference type="InterPro" id="IPR043128">
    <property type="entry name" value="Rev_trsase/Diguanyl_cyclase"/>
</dbReference>
<dbReference type="Pfam" id="PF05228">
    <property type="entry name" value="CHASE4"/>
    <property type="match status" value="1"/>
</dbReference>
<evidence type="ECO:0000256" key="3">
    <source>
        <dbReference type="ARBA" id="ARBA00023136"/>
    </source>
</evidence>
<dbReference type="CDD" id="cd01948">
    <property type="entry name" value="EAL"/>
    <property type="match status" value="1"/>
</dbReference>
<reference evidence="8" key="2">
    <citation type="submission" date="2020-09" db="EMBL/GenBank/DDBJ databases">
        <authorList>
            <person name="Sun Q."/>
            <person name="Zhou Y."/>
        </authorList>
    </citation>
    <scope>NUCLEOTIDE SEQUENCE</scope>
    <source>
        <strain evidence="8">CGMCC 1.16134</strain>
    </source>
</reference>
<dbReference type="CDD" id="cd01949">
    <property type="entry name" value="GGDEF"/>
    <property type="match status" value="1"/>
</dbReference>
<feature type="domain" description="EAL" evidence="5">
    <location>
        <begin position="527"/>
        <end position="779"/>
    </location>
</feature>
<dbReference type="CDD" id="cd06225">
    <property type="entry name" value="HAMP"/>
    <property type="match status" value="1"/>
</dbReference>
<dbReference type="InterPro" id="IPR003660">
    <property type="entry name" value="HAMP_dom"/>
</dbReference>
<keyword evidence="2" id="KW-1003">Cell membrane</keyword>
<dbReference type="NCBIfam" id="TIGR00254">
    <property type="entry name" value="GGDEF"/>
    <property type="match status" value="1"/>
</dbReference>
<feature type="domain" description="GGDEF" evidence="7">
    <location>
        <begin position="384"/>
        <end position="518"/>
    </location>
</feature>
<dbReference type="InterPro" id="IPR052155">
    <property type="entry name" value="Biofilm_reg_signaling"/>
</dbReference>
<dbReference type="PROSITE" id="PS50887">
    <property type="entry name" value="GGDEF"/>
    <property type="match status" value="1"/>
</dbReference>
<comment type="caution">
    <text evidence="8">The sequence shown here is derived from an EMBL/GenBank/DDBJ whole genome shotgun (WGS) entry which is preliminary data.</text>
</comment>